<evidence type="ECO:0000256" key="1">
    <source>
        <dbReference type="ARBA" id="ARBA00023125"/>
    </source>
</evidence>
<dbReference type="Pfam" id="PF00239">
    <property type="entry name" value="Resolvase"/>
    <property type="match status" value="1"/>
</dbReference>
<evidence type="ECO:0000259" key="3">
    <source>
        <dbReference type="PROSITE" id="PS51736"/>
    </source>
</evidence>
<organism evidence="4 5">
    <name type="scientific">Cryobacterium sandaracinum</name>
    <dbReference type="NCBI Taxonomy" id="1259247"/>
    <lineage>
        <taxon>Bacteria</taxon>
        <taxon>Bacillati</taxon>
        <taxon>Actinomycetota</taxon>
        <taxon>Actinomycetes</taxon>
        <taxon>Micrococcales</taxon>
        <taxon>Microbacteriaceae</taxon>
        <taxon>Cryobacterium</taxon>
    </lineage>
</organism>
<feature type="domain" description="Resolvase/invertase-type recombinase catalytic" evidence="3">
    <location>
        <begin position="14"/>
        <end position="149"/>
    </location>
</feature>
<evidence type="ECO:0000313" key="4">
    <source>
        <dbReference type="EMBL" id="TFC99905.1"/>
    </source>
</evidence>
<dbReference type="InterPro" id="IPR006119">
    <property type="entry name" value="Resolv_N"/>
</dbReference>
<dbReference type="SUPFAM" id="SSF53041">
    <property type="entry name" value="Resolvase-like"/>
    <property type="match status" value="1"/>
</dbReference>
<dbReference type="PANTHER" id="PTHR30461">
    <property type="entry name" value="DNA-INVERTASE FROM LAMBDOID PROPHAGE"/>
    <property type="match status" value="1"/>
</dbReference>
<keyword evidence="5" id="KW-1185">Reference proteome</keyword>
<dbReference type="EMBL" id="SOGO01000038">
    <property type="protein sequence ID" value="TFC99905.1"/>
    <property type="molecule type" value="Genomic_DNA"/>
</dbReference>
<name>A0ABY2J4Y6_9MICO</name>
<comment type="caution">
    <text evidence="4">The sequence shown here is derived from an EMBL/GenBank/DDBJ whole genome shotgun (WGS) entry which is preliminary data.</text>
</comment>
<dbReference type="SMART" id="SM00857">
    <property type="entry name" value="Resolvase"/>
    <property type="match status" value="1"/>
</dbReference>
<proteinExistence type="predicted"/>
<gene>
    <name evidence="4" type="ORF">E3T25_14010</name>
</gene>
<dbReference type="PANTHER" id="PTHR30461:SF2">
    <property type="entry name" value="SERINE RECOMBINASE PINE-RELATED"/>
    <property type="match status" value="1"/>
</dbReference>
<dbReference type="Proteomes" id="UP000297851">
    <property type="component" value="Unassembled WGS sequence"/>
</dbReference>
<dbReference type="PROSITE" id="PS51736">
    <property type="entry name" value="RECOMBINASES_3"/>
    <property type="match status" value="1"/>
</dbReference>
<keyword evidence="1" id="KW-0238">DNA-binding</keyword>
<dbReference type="InterPro" id="IPR050639">
    <property type="entry name" value="SSR_resolvase"/>
</dbReference>
<evidence type="ECO:0000313" key="5">
    <source>
        <dbReference type="Proteomes" id="UP000297851"/>
    </source>
</evidence>
<accession>A0ABY2J4Y6</accession>
<dbReference type="Gene3D" id="3.40.50.1390">
    <property type="entry name" value="Resolvase, N-terminal catalytic domain"/>
    <property type="match status" value="1"/>
</dbReference>
<evidence type="ECO:0000256" key="2">
    <source>
        <dbReference type="ARBA" id="ARBA00023172"/>
    </source>
</evidence>
<dbReference type="InterPro" id="IPR036162">
    <property type="entry name" value="Resolvase-like_N_sf"/>
</dbReference>
<sequence>MMKRNGIEPAAEHYAFGYRRVSSVKQSYERQTKALHDFGIPDDRIYEDEISGKFKTRPGLDALLKTARRGDTITVSSLDRLGRTVLHILQTIEELEHRGISVHSLKPGEQFEGVTGKLVRNIMASIAEWERENINERAAEARAAREAKGLTTGRAKSVLIPTKIEAVRTLRASGKTIAYIVTNQAMSRASVYRALAESRD</sequence>
<keyword evidence="2" id="KW-0233">DNA recombination</keyword>
<dbReference type="CDD" id="cd03768">
    <property type="entry name" value="SR_ResInv"/>
    <property type="match status" value="1"/>
</dbReference>
<reference evidence="4 5" key="1">
    <citation type="submission" date="2019-03" db="EMBL/GenBank/DDBJ databases">
        <title>Genomics of glacier-inhabiting Cryobacterium strains.</title>
        <authorList>
            <person name="Liu Q."/>
            <person name="Xin Y.-H."/>
        </authorList>
    </citation>
    <scope>NUCLEOTIDE SEQUENCE [LARGE SCALE GENOMIC DNA]</scope>
    <source>
        <strain evidence="4 5">TMT2-16</strain>
    </source>
</reference>
<protein>
    <submittedName>
        <fullName evidence="4">Recombinase family protein</fullName>
    </submittedName>
</protein>